<dbReference type="Gene3D" id="3.30.460.10">
    <property type="entry name" value="Beta Polymerase, domain 2"/>
    <property type="match status" value="1"/>
</dbReference>
<keyword evidence="1" id="KW-0808">Transferase</keyword>
<protein>
    <submittedName>
        <fullName evidence="1">Dephospho-CoA kinase/protein folding accessory domain-containing protein</fullName>
    </submittedName>
</protein>
<name>A0A1M5UTS5_9VIBR</name>
<gene>
    <name evidence="1" type="ORF">VA7868_00171</name>
</gene>
<dbReference type="RefSeq" id="WP_073601970.1">
    <property type="nucleotide sequence ID" value="NZ_FQXZ01000004.1"/>
</dbReference>
<accession>A0A1M5UTS5</accession>
<keyword evidence="2" id="KW-1185">Reference proteome</keyword>
<dbReference type="OrthoDB" id="9799092at2"/>
<dbReference type="Proteomes" id="UP000184608">
    <property type="component" value="Unassembled WGS sequence"/>
</dbReference>
<dbReference type="InterPro" id="IPR007344">
    <property type="entry name" value="GrpB/CoaE"/>
</dbReference>
<sequence length="186" mass="21554">MARITISAPDPQWPQAYKQIEQQLQNVLESLAIQIDHIGSTSVPGLPAKNVIDIQVTVRDLSHPEITGKLSQAGYRYLPDIQSDNLVGEDENSDELKKLYFREKNGEREAHIHIRESGRLNQKYPLLFRDFLRHDSMVRQAYATVKQALAKRFPDDAESYYAIKDPYMDTIYRAACLWEQTRTRVY</sequence>
<dbReference type="PANTHER" id="PTHR34822">
    <property type="entry name" value="GRPB DOMAIN PROTEIN (AFU_ORTHOLOGUE AFUA_1G01530)"/>
    <property type="match status" value="1"/>
</dbReference>
<dbReference type="EMBL" id="FQXZ01000004">
    <property type="protein sequence ID" value="SHH66326.1"/>
    <property type="molecule type" value="Genomic_DNA"/>
</dbReference>
<organism evidence="1 2">
    <name type="scientific">Vibrio aerogenes CECT 7868</name>
    <dbReference type="NCBI Taxonomy" id="1216006"/>
    <lineage>
        <taxon>Bacteria</taxon>
        <taxon>Pseudomonadati</taxon>
        <taxon>Pseudomonadota</taxon>
        <taxon>Gammaproteobacteria</taxon>
        <taxon>Vibrionales</taxon>
        <taxon>Vibrionaceae</taxon>
        <taxon>Vibrio</taxon>
    </lineage>
</organism>
<dbReference type="STRING" id="1216006.VA7868_00171"/>
<dbReference type="AlphaFoldDB" id="A0A1M5UTS5"/>
<dbReference type="InterPro" id="IPR043519">
    <property type="entry name" value="NT_sf"/>
</dbReference>
<dbReference type="GO" id="GO:0016301">
    <property type="term" value="F:kinase activity"/>
    <property type="evidence" value="ECO:0007669"/>
    <property type="project" value="UniProtKB-KW"/>
</dbReference>
<dbReference type="SUPFAM" id="SSF81301">
    <property type="entry name" value="Nucleotidyltransferase"/>
    <property type="match status" value="1"/>
</dbReference>
<evidence type="ECO:0000313" key="1">
    <source>
        <dbReference type="EMBL" id="SHH66326.1"/>
    </source>
</evidence>
<evidence type="ECO:0000313" key="2">
    <source>
        <dbReference type="Proteomes" id="UP000184608"/>
    </source>
</evidence>
<keyword evidence="1" id="KW-0418">Kinase</keyword>
<dbReference type="Pfam" id="PF04229">
    <property type="entry name" value="GrpB"/>
    <property type="match status" value="1"/>
</dbReference>
<reference evidence="1 2" key="1">
    <citation type="submission" date="2016-11" db="EMBL/GenBank/DDBJ databases">
        <authorList>
            <person name="Jaros S."/>
            <person name="Januszkiewicz K."/>
            <person name="Wedrychowicz H."/>
        </authorList>
    </citation>
    <scope>NUCLEOTIDE SEQUENCE [LARGE SCALE GENOMIC DNA]</scope>
    <source>
        <strain evidence="1 2">CECT 7868</strain>
    </source>
</reference>
<dbReference type="PANTHER" id="PTHR34822:SF1">
    <property type="entry name" value="GRPB FAMILY PROTEIN"/>
    <property type="match status" value="1"/>
</dbReference>
<proteinExistence type="predicted"/>